<evidence type="ECO:0000256" key="5">
    <source>
        <dbReference type="ARBA" id="ARBA00022729"/>
    </source>
</evidence>
<keyword evidence="4" id="KW-0372">Hormone</keyword>
<evidence type="ECO:0000313" key="7">
    <source>
        <dbReference type="Ensembl" id="ENSBIXP00005011760.1"/>
    </source>
</evidence>
<organism evidence="7 9">
    <name type="scientific">Bos indicus x Bos taurus</name>
    <name type="common">Hybrid cattle</name>
    <dbReference type="NCBI Taxonomy" id="30522"/>
    <lineage>
        <taxon>Eukaryota</taxon>
        <taxon>Metazoa</taxon>
        <taxon>Chordata</taxon>
        <taxon>Craniata</taxon>
        <taxon>Vertebrata</taxon>
        <taxon>Euteleostomi</taxon>
        <taxon>Mammalia</taxon>
        <taxon>Eutheria</taxon>
        <taxon>Laurasiatheria</taxon>
        <taxon>Artiodactyla</taxon>
        <taxon>Ruminantia</taxon>
        <taxon>Pecora</taxon>
        <taxon>Bovidae</taxon>
        <taxon>Bovinae</taxon>
        <taxon>Bos</taxon>
    </lineage>
</organism>
<keyword evidence="5" id="KW-0732">Signal</keyword>
<comment type="similarity">
    <text evidence="2">Belongs to the resistin/FIZZ family.</text>
</comment>
<dbReference type="Gene3D" id="2.60.40.4230">
    <property type="entry name" value="Resistin head domain"/>
    <property type="match status" value="1"/>
</dbReference>
<dbReference type="STRING" id="30522.A0A4W2G0B5"/>
<dbReference type="SUPFAM" id="SSF111423">
    <property type="entry name" value="Resistin"/>
    <property type="match status" value="1"/>
</dbReference>
<dbReference type="PANTHER" id="PTHR21101:SF13">
    <property type="entry name" value="RESISTIN-LIKE BETA"/>
    <property type="match status" value="1"/>
</dbReference>
<keyword evidence="8" id="KW-1185">Reference proteome</keyword>
<evidence type="ECO:0000256" key="3">
    <source>
        <dbReference type="ARBA" id="ARBA00022525"/>
    </source>
</evidence>
<keyword evidence="6" id="KW-1015">Disulfide bond</keyword>
<accession>A0A4W2G0B5</accession>
<dbReference type="GeneTree" id="ENSGT00960000187533"/>
<reference evidence="7" key="2">
    <citation type="submission" date="2025-05" db="UniProtKB">
        <authorList>
            <consortium name="Ensembl"/>
        </authorList>
    </citation>
    <scope>IDENTIFICATION</scope>
</reference>
<evidence type="ECO:0000256" key="2">
    <source>
        <dbReference type="ARBA" id="ARBA00007258"/>
    </source>
</evidence>
<dbReference type="Ensembl" id="ENSBIXT00005020789.1">
    <property type="protein sequence ID" value="ENSBIXP00005011760.1"/>
    <property type="gene ID" value="ENSBIXG00005016106.1"/>
</dbReference>
<dbReference type="GO" id="GO:0005615">
    <property type="term" value="C:extracellular space"/>
    <property type="evidence" value="ECO:0007669"/>
    <property type="project" value="TreeGrafter"/>
</dbReference>
<dbReference type="AlphaFoldDB" id="A0A4W2G0B5"/>
<sequence length="83" mass="8793">MDSVPSPLLRAQASATEKMSSCFSVKNSGKLSSCPLPSPGRNGGSCGYTCGSWDIRGKTTCHSQCNPVDWTHCLFLACMCTLS</sequence>
<dbReference type="Pfam" id="PF06954">
    <property type="entry name" value="Resistin"/>
    <property type="match status" value="1"/>
</dbReference>
<dbReference type="InterPro" id="IPR036262">
    <property type="entry name" value="Resistin-like_sf"/>
</dbReference>
<dbReference type="Proteomes" id="UP000429181">
    <property type="component" value="Chromosome 1"/>
</dbReference>
<name>A0A4W2G0B5_BOBOX</name>
<dbReference type="OMA" id="TCGSWDI"/>
<dbReference type="Ensembl" id="ENSBIXT00000043452.1">
    <property type="protein sequence ID" value="ENSBIXP00000044281.1"/>
    <property type="gene ID" value="ENSBIXG00000028450.1"/>
</dbReference>
<proteinExistence type="inferred from homology"/>
<evidence type="ECO:0000256" key="1">
    <source>
        <dbReference type="ARBA" id="ARBA00004613"/>
    </source>
</evidence>
<evidence type="ECO:0000256" key="4">
    <source>
        <dbReference type="ARBA" id="ARBA00022702"/>
    </source>
</evidence>
<evidence type="ECO:0000256" key="6">
    <source>
        <dbReference type="ARBA" id="ARBA00023157"/>
    </source>
</evidence>
<dbReference type="GO" id="GO:0005179">
    <property type="term" value="F:hormone activity"/>
    <property type="evidence" value="ECO:0007669"/>
    <property type="project" value="UniProtKB-KW"/>
</dbReference>
<dbReference type="Proteomes" id="UP000314981">
    <property type="component" value="Chromosome 1"/>
</dbReference>
<evidence type="ECO:0000313" key="9">
    <source>
        <dbReference type="Proteomes" id="UP000429181"/>
    </source>
</evidence>
<dbReference type="InterPro" id="IPR009714">
    <property type="entry name" value="RELM"/>
</dbReference>
<comment type="subcellular location">
    <subcellularLocation>
        <location evidence="1">Secreted</location>
    </subcellularLocation>
</comment>
<dbReference type="PANTHER" id="PTHR21101">
    <property type="entry name" value="RESISTIN"/>
    <property type="match status" value="1"/>
</dbReference>
<protein>
    <submittedName>
        <fullName evidence="7">Uncharacterized protein</fullName>
    </submittedName>
</protein>
<keyword evidence="3" id="KW-0964">Secreted</keyword>
<evidence type="ECO:0000313" key="8">
    <source>
        <dbReference type="Proteomes" id="UP000314981"/>
    </source>
</evidence>
<reference evidence="8 9" key="1">
    <citation type="submission" date="2018-11" db="EMBL/GenBank/DDBJ databases">
        <title>Haplotype-resolved cattle genomes.</title>
        <authorList>
            <person name="Low W.Y."/>
            <person name="Tearle R."/>
            <person name="Bickhart D.M."/>
            <person name="Rosen B.D."/>
            <person name="Koren S."/>
            <person name="Rhie A."/>
            <person name="Hiendleder S."/>
            <person name="Phillippy A.M."/>
            <person name="Smith T.P.L."/>
            <person name="Williams J.L."/>
        </authorList>
    </citation>
    <scope>NUCLEOTIDE SEQUENCE [LARGE SCALE GENOMIC DNA]</scope>
</reference>